<evidence type="ECO:0000256" key="2">
    <source>
        <dbReference type="PIRSR" id="PIRSR617939-1"/>
    </source>
</evidence>
<gene>
    <name evidence="5" type="ORF">LY28_00563</name>
</gene>
<keyword evidence="6" id="KW-1185">Reference proteome</keyword>
<dbReference type="GO" id="GO:0016740">
    <property type="term" value="F:transferase activity"/>
    <property type="evidence" value="ECO:0007669"/>
    <property type="project" value="UniProtKB-KW"/>
</dbReference>
<evidence type="ECO:0000313" key="5">
    <source>
        <dbReference type="EMBL" id="PYG89346.1"/>
    </source>
</evidence>
<keyword evidence="5" id="KW-0808">Transferase</keyword>
<feature type="active site" description="Proton acceptor" evidence="2">
    <location>
        <position position="79"/>
    </location>
</feature>
<sequence>MQKEKFYIAYGSNLNLRQMKYRCPTAKVAGISEIKGYALLFRGSKTGSYATIEPCEGGTVPVLLWRVKPKDEIALDRYEGYPIFYEKESMELELKGKTVSAFVYVMTDGHQLGMPSESYKRTIEEGYKTAGFDTSILKDAIAHTAEKMAVEQENLPEQEELFGLKWW</sequence>
<reference evidence="5 6" key="1">
    <citation type="submission" date="2018-06" db="EMBL/GenBank/DDBJ databases">
        <title>Genomic Encyclopedia of Type Strains, Phase I: the one thousand microbial genomes (KMG-I) project.</title>
        <authorList>
            <person name="Kyrpides N."/>
        </authorList>
    </citation>
    <scope>NUCLEOTIDE SEQUENCE [LARGE SCALE GENOMIC DNA]</scope>
    <source>
        <strain evidence="5 6">DSM 19573</strain>
    </source>
</reference>
<protein>
    <submittedName>
        <fullName evidence="5">Gamma-glutamyl AIG2-like cyclotransferase</fullName>
    </submittedName>
</protein>
<dbReference type="PANTHER" id="PTHR12935:SF0">
    <property type="entry name" value="GAMMA-GLUTAMYLCYCLOTRANSFERASE"/>
    <property type="match status" value="1"/>
</dbReference>
<dbReference type="InterPro" id="IPR013024">
    <property type="entry name" value="GGCT-like"/>
</dbReference>
<dbReference type="GO" id="GO:0003839">
    <property type="term" value="F:gamma-glutamylcyclotransferase activity"/>
    <property type="evidence" value="ECO:0007669"/>
    <property type="project" value="InterPro"/>
</dbReference>
<organism evidence="5 6">
    <name type="scientific">Ruminiclostridium sufflavum DSM 19573</name>
    <dbReference type="NCBI Taxonomy" id="1121337"/>
    <lineage>
        <taxon>Bacteria</taxon>
        <taxon>Bacillati</taxon>
        <taxon>Bacillota</taxon>
        <taxon>Clostridia</taxon>
        <taxon>Eubacteriales</taxon>
        <taxon>Oscillospiraceae</taxon>
        <taxon>Ruminiclostridium</taxon>
    </lineage>
</organism>
<dbReference type="Proteomes" id="UP000248132">
    <property type="component" value="Unassembled WGS sequence"/>
</dbReference>
<feature type="binding site" evidence="3">
    <location>
        <begin position="7"/>
        <end position="12"/>
    </location>
    <ligand>
        <name>substrate</name>
    </ligand>
</feature>
<name>A0A318XNM0_9FIRM</name>
<dbReference type="InterPro" id="IPR017939">
    <property type="entry name" value="G-Glutamylcylcotransferase"/>
</dbReference>
<dbReference type="PANTHER" id="PTHR12935">
    <property type="entry name" value="GAMMA-GLUTAMYLCYCLOTRANSFERASE"/>
    <property type="match status" value="1"/>
</dbReference>
<evidence type="ECO:0000259" key="4">
    <source>
        <dbReference type="Pfam" id="PF06094"/>
    </source>
</evidence>
<evidence type="ECO:0000256" key="3">
    <source>
        <dbReference type="PIRSR" id="PIRSR617939-2"/>
    </source>
</evidence>
<dbReference type="EMBL" id="QKMR01000003">
    <property type="protein sequence ID" value="PYG89346.1"/>
    <property type="molecule type" value="Genomic_DNA"/>
</dbReference>
<dbReference type="Gene3D" id="3.10.490.10">
    <property type="entry name" value="Gamma-glutamyl cyclotransferase-like"/>
    <property type="match status" value="1"/>
</dbReference>
<dbReference type="RefSeq" id="WP_110460648.1">
    <property type="nucleotide sequence ID" value="NZ_QKMR01000003.1"/>
</dbReference>
<accession>A0A318XNM0</accession>
<dbReference type="InterPro" id="IPR009288">
    <property type="entry name" value="AIG2-like_dom"/>
</dbReference>
<dbReference type="OrthoDB" id="158990at2"/>
<feature type="domain" description="Gamma-glutamylcyclotransferase AIG2-like" evidence="4">
    <location>
        <begin position="8"/>
        <end position="119"/>
    </location>
</feature>
<feature type="binding site" evidence="3">
    <location>
        <position position="119"/>
    </location>
    <ligand>
        <name>substrate</name>
    </ligand>
</feature>
<dbReference type="SUPFAM" id="SSF110857">
    <property type="entry name" value="Gamma-glutamyl cyclotransferase-like"/>
    <property type="match status" value="1"/>
</dbReference>
<dbReference type="AlphaFoldDB" id="A0A318XNM0"/>
<evidence type="ECO:0000256" key="1">
    <source>
        <dbReference type="ARBA" id="ARBA00023239"/>
    </source>
</evidence>
<proteinExistence type="predicted"/>
<evidence type="ECO:0000313" key="6">
    <source>
        <dbReference type="Proteomes" id="UP000248132"/>
    </source>
</evidence>
<dbReference type="InterPro" id="IPR036568">
    <property type="entry name" value="GGCT-like_sf"/>
</dbReference>
<comment type="caution">
    <text evidence="5">The sequence shown here is derived from an EMBL/GenBank/DDBJ whole genome shotgun (WGS) entry which is preliminary data.</text>
</comment>
<dbReference type="CDD" id="cd06661">
    <property type="entry name" value="GGCT_like"/>
    <property type="match status" value="1"/>
</dbReference>
<dbReference type="Pfam" id="PF06094">
    <property type="entry name" value="GGACT"/>
    <property type="match status" value="1"/>
</dbReference>
<keyword evidence="1" id="KW-0456">Lyase</keyword>